<sequence>MKSQFMPKRIILILLIVSQLTMTLVGCSASESKGGFSVILADTGESLLTESDIKAYHADTNSLELNTSGISKWNSQLIYQDAPKLEDSMFGREFIIEIEGKEVGRGKLWSNASSSTFLGLVILDALGRLDNANNTLWIQSGYPNTGTLPPTISSELIRYFEKQDKIK</sequence>
<accession>A0ABZ2J5S9</accession>
<protein>
    <submittedName>
        <fullName evidence="1">Uncharacterized protein</fullName>
    </submittedName>
</protein>
<evidence type="ECO:0000313" key="2">
    <source>
        <dbReference type="Proteomes" id="UP001375370"/>
    </source>
</evidence>
<proteinExistence type="predicted"/>
<dbReference type="RefSeq" id="WP_338737142.1">
    <property type="nucleotide sequence ID" value="NZ_CP146612.1"/>
</dbReference>
<gene>
    <name evidence="1" type="ORF">V8247_07035</name>
</gene>
<name>A0ABZ2J5S9_9CHLR</name>
<dbReference type="EMBL" id="CP146612">
    <property type="protein sequence ID" value="WWX25009.1"/>
    <property type="molecule type" value="Genomic_DNA"/>
</dbReference>
<dbReference type="Proteomes" id="UP001375370">
    <property type="component" value="Chromosome"/>
</dbReference>
<reference evidence="1 2" key="1">
    <citation type="submission" date="2024-03" db="EMBL/GenBank/DDBJ databases">
        <title>A Dehalogenimonas Isolated from Estuarine Sediments Dihaloeliminates Chlorinated Alkanes.</title>
        <authorList>
            <person name="Yang Y."/>
            <person name="Wang H."/>
        </authorList>
    </citation>
    <scope>NUCLEOTIDE SEQUENCE [LARGE SCALE GENOMIC DNA]</scope>
    <source>
        <strain evidence="1 2">W</strain>
    </source>
</reference>
<keyword evidence="2" id="KW-1185">Reference proteome</keyword>
<dbReference type="PROSITE" id="PS51257">
    <property type="entry name" value="PROKAR_LIPOPROTEIN"/>
    <property type="match status" value="1"/>
</dbReference>
<organism evidence="1 2">
    <name type="scientific">Candidatus Dehalogenimonas loeffleri</name>
    <dbReference type="NCBI Taxonomy" id="3127115"/>
    <lineage>
        <taxon>Bacteria</taxon>
        <taxon>Bacillati</taxon>
        <taxon>Chloroflexota</taxon>
        <taxon>Dehalococcoidia</taxon>
        <taxon>Dehalococcoidales</taxon>
        <taxon>Dehalococcoidaceae</taxon>
        <taxon>Dehalogenimonas</taxon>
    </lineage>
</organism>
<evidence type="ECO:0000313" key="1">
    <source>
        <dbReference type="EMBL" id="WWX25009.1"/>
    </source>
</evidence>